<feature type="transmembrane region" description="Helical" evidence="1">
    <location>
        <begin position="12"/>
        <end position="32"/>
    </location>
</feature>
<keyword evidence="1" id="KW-0472">Membrane</keyword>
<protein>
    <submittedName>
        <fullName evidence="2">Uncharacterized protein</fullName>
    </submittedName>
</protein>
<dbReference type="EMBL" id="FNIA01000020">
    <property type="protein sequence ID" value="SDN20246.1"/>
    <property type="molecule type" value="Genomic_DNA"/>
</dbReference>
<organism evidence="2 3">
    <name type="scientific">Haloarchaeobius iranensis</name>
    <dbReference type="NCBI Taxonomy" id="996166"/>
    <lineage>
        <taxon>Archaea</taxon>
        <taxon>Methanobacteriati</taxon>
        <taxon>Methanobacteriota</taxon>
        <taxon>Stenosarchaea group</taxon>
        <taxon>Halobacteria</taxon>
        <taxon>Halobacteriales</taxon>
        <taxon>Halorubellaceae</taxon>
        <taxon>Haloarchaeobius</taxon>
    </lineage>
</organism>
<evidence type="ECO:0000256" key="1">
    <source>
        <dbReference type="SAM" id="Phobius"/>
    </source>
</evidence>
<reference evidence="2 3" key="1">
    <citation type="submission" date="2016-10" db="EMBL/GenBank/DDBJ databases">
        <authorList>
            <person name="de Groot N.N."/>
        </authorList>
    </citation>
    <scope>NUCLEOTIDE SEQUENCE [LARGE SCALE GENOMIC DNA]</scope>
    <source>
        <strain evidence="3">EB21,IBRC-M 10013,KCTC 4048</strain>
    </source>
</reference>
<gene>
    <name evidence="2" type="ORF">SAMN05192554_12032</name>
</gene>
<accession>A0A1G9ZI80</accession>
<dbReference type="RefSeq" id="WP_175526480.1">
    <property type="nucleotide sequence ID" value="NZ_FNIA01000020.1"/>
</dbReference>
<keyword evidence="3" id="KW-1185">Reference proteome</keyword>
<proteinExistence type="predicted"/>
<evidence type="ECO:0000313" key="2">
    <source>
        <dbReference type="EMBL" id="SDN20246.1"/>
    </source>
</evidence>
<dbReference type="AlphaFoldDB" id="A0A1G9ZI80"/>
<keyword evidence="1" id="KW-0812">Transmembrane</keyword>
<keyword evidence="1" id="KW-1133">Transmembrane helix</keyword>
<dbReference type="Proteomes" id="UP000199370">
    <property type="component" value="Unassembled WGS sequence"/>
</dbReference>
<sequence>MDSAFGDTLLKFAMVLGLVAVTAANLSLVGIAEGAMMASFLLGLLGVALELNDSVSV</sequence>
<evidence type="ECO:0000313" key="3">
    <source>
        <dbReference type="Proteomes" id="UP000199370"/>
    </source>
</evidence>
<name>A0A1G9ZI80_9EURY</name>